<feature type="transmembrane region" description="Helical" evidence="1">
    <location>
        <begin position="170"/>
        <end position="193"/>
    </location>
</feature>
<proteinExistence type="predicted"/>
<protein>
    <submittedName>
        <fullName evidence="2">Uncharacterized protein</fullName>
    </submittedName>
</protein>
<evidence type="ECO:0000313" key="2">
    <source>
        <dbReference type="EMBL" id="CAG7719196.1"/>
    </source>
</evidence>
<dbReference type="EMBL" id="CAJVCH010059352">
    <property type="protein sequence ID" value="CAG7719196.1"/>
    <property type="molecule type" value="Genomic_DNA"/>
</dbReference>
<keyword evidence="1" id="KW-0472">Membrane</keyword>
<feature type="transmembrane region" description="Helical" evidence="1">
    <location>
        <begin position="147"/>
        <end position="164"/>
    </location>
</feature>
<feature type="transmembrane region" description="Helical" evidence="1">
    <location>
        <begin position="22"/>
        <end position="44"/>
    </location>
</feature>
<dbReference type="Proteomes" id="UP000708208">
    <property type="component" value="Unassembled WGS sequence"/>
</dbReference>
<evidence type="ECO:0000256" key="1">
    <source>
        <dbReference type="SAM" id="Phobius"/>
    </source>
</evidence>
<organism evidence="2 3">
    <name type="scientific">Allacma fusca</name>
    <dbReference type="NCBI Taxonomy" id="39272"/>
    <lineage>
        <taxon>Eukaryota</taxon>
        <taxon>Metazoa</taxon>
        <taxon>Ecdysozoa</taxon>
        <taxon>Arthropoda</taxon>
        <taxon>Hexapoda</taxon>
        <taxon>Collembola</taxon>
        <taxon>Symphypleona</taxon>
        <taxon>Sminthuridae</taxon>
        <taxon>Allacma</taxon>
    </lineage>
</organism>
<keyword evidence="1" id="KW-1133">Transmembrane helix</keyword>
<sequence length="260" mass="30177">MFTVIRKLLSKKLKPKQVFEPAVMISVMRNSVLSDSIFFALLMAKLEKMAMIPDKPFWFEILSGIWIAYQAYTTWNNAIFYLFISALFSYDVNSWLRYSIKNSDLRLTKAATRRKFDLSMRIYRILQLLNTQYNNCNRIFIMFGHKVVMGGCQVAALYGIFRLFSRLNLFSYVMLPMTVTVTLSVETVVYGLFGLNQTLSKRLILSWRGCGNLEPIQQKTLSSCKILQIKVWGLYCYQRNTILRVISCLLNQNILLGLLS</sequence>
<keyword evidence="1" id="KW-0812">Transmembrane</keyword>
<comment type="caution">
    <text evidence="2">The sequence shown here is derived from an EMBL/GenBank/DDBJ whole genome shotgun (WGS) entry which is preliminary data.</text>
</comment>
<evidence type="ECO:0000313" key="3">
    <source>
        <dbReference type="Proteomes" id="UP000708208"/>
    </source>
</evidence>
<dbReference type="AlphaFoldDB" id="A0A8J2JEZ8"/>
<gene>
    <name evidence="2" type="ORF">AFUS01_LOCUS8531</name>
</gene>
<keyword evidence="3" id="KW-1185">Reference proteome</keyword>
<reference evidence="2" key="1">
    <citation type="submission" date="2021-06" db="EMBL/GenBank/DDBJ databases">
        <authorList>
            <person name="Hodson N. C."/>
            <person name="Mongue J. A."/>
            <person name="Jaron S. K."/>
        </authorList>
    </citation>
    <scope>NUCLEOTIDE SEQUENCE</scope>
</reference>
<accession>A0A8J2JEZ8</accession>
<name>A0A8J2JEZ8_9HEXA</name>